<sequence length="203" mass="23623">MKKAFVSWSGGKDSMLALHYVLEGGWYEVPFLFVMIDRDTQSVPIHQVHKRFITRQGLSLGIHTRKLYYKYPIDNKLYERWVTSEYKLMKIRGIDTCVFGDIHLDDVREFKEHICHKAGIRAVFPLWGRKSADLVAEFIDLGYKAQICAIQHDKIDISSQGKELTKDWFNALHPSVDRAGENGEYHTFVWDGPLFKFPVEKPC</sequence>
<evidence type="ECO:0000313" key="2">
    <source>
        <dbReference type="EMBL" id="RCX03177.1"/>
    </source>
</evidence>
<name>A0A369A530_9FLAO</name>
<keyword evidence="3" id="KW-1185">Reference proteome</keyword>
<evidence type="ECO:0000259" key="1">
    <source>
        <dbReference type="Pfam" id="PF01902"/>
    </source>
</evidence>
<dbReference type="AlphaFoldDB" id="A0A369A530"/>
<dbReference type="InterPro" id="IPR002761">
    <property type="entry name" value="Diphthami_syn_dom"/>
</dbReference>
<dbReference type="SUPFAM" id="SSF52402">
    <property type="entry name" value="Adenine nucleotide alpha hydrolases-like"/>
    <property type="match status" value="1"/>
</dbReference>
<dbReference type="Proteomes" id="UP000253517">
    <property type="component" value="Unassembled WGS sequence"/>
</dbReference>
<evidence type="ECO:0000313" key="3">
    <source>
        <dbReference type="Proteomes" id="UP000253517"/>
    </source>
</evidence>
<dbReference type="RefSeq" id="WP_114366275.1">
    <property type="nucleotide sequence ID" value="NZ_BHZF01000003.1"/>
</dbReference>
<dbReference type="Gene3D" id="3.40.50.620">
    <property type="entry name" value="HUPs"/>
    <property type="match status" value="1"/>
</dbReference>
<comment type="caution">
    <text evidence="2">The sequence shown here is derived from an EMBL/GenBank/DDBJ whole genome shotgun (WGS) entry which is preliminary data.</text>
</comment>
<reference evidence="2 3" key="1">
    <citation type="submission" date="2018-07" db="EMBL/GenBank/DDBJ databases">
        <title>Genomic Encyclopedia of Type Strains, Phase IV (KMG-IV): sequencing the most valuable type-strain genomes for metagenomic binning, comparative biology and taxonomic classification.</title>
        <authorList>
            <person name="Goeker M."/>
        </authorList>
    </citation>
    <scope>NUCLEOTIDE SEQUENCE [LARGE SCALE GENOMIC DNA]</scope>
    <source>
        <strain evidence="2 3">DSM 21410</strain>
    </source>
</reference>
<dbReference type="Pfam" id="PF01902">
    <property type="entry name" value="Diphthami_syn_2"/>
    <property type="match status" value="1"/>
</dbReference>
<feature type="domain" description="Diphthamide synthase" evidence="1">
    <location>
        <begin position="3"/>
        <end position="200"/>
    </location>
</feature>
<protein>
    <submittedName>
        <fullName evidence="2">Uncharacterized protein (TIGR00290 family)</fullName>
    </submittedName>
</protein>
<proteinExistence type="predicted"/>
<accession>A0A369A530</accession>
<dbReference type="InterPro" id="IPR014729">
    <property type="entry name" value="Rossmann-like_a/b/a_fold"/>
</dbReference>
<organism evidence="2 3">
    <name type="scientific">Schleiferia thermophila</name>
    <dbReference type="NCBI Taxonomy" id="884107"/>
    <lineage>
        <taxon>Bacteria</taxon>
        <taxon>Pseudomonadati</taxon>
        <taxon>Bacteroidota</taxon>
        <taxon>Flavobacteriia</taxon>
        <taxon>Flavobacteriales</taxon>
        <taxon>Schleiferiaceae</taxon>
        <taxon>Schleiferia</taxon>
    </lineage>
</organism>
<dbReference type="Gene3D" id="3.90.1490.10">
    <property type="entry name" value="putative n-type atp pyrophosphatase, domain 2"/>
    <property type="match status" value="1"/>
</dbReference>
<dbReference type="EMBL" id="QPJS01000003">
    <property type="protein sequence ID" value="RCX03177.1"/>
    <property type="molecule type" value="Genomic_DNA"/>
</dbReference>
<gene>
    <name evidence="2" type="ORF">DES35_10356</name>
</gene>